<evidence type="ECO:0000256" key="1">
    <source>
        <dbReference type="ARBA" id="ARBA00022801"/>
    </source>
</evidence>
<protein>
    <submittedName>
        <fullName evidence="4">(wild Malaysian banana) hypothetical protein</fullName>
    </submittedName>
</protein>
<dbReference type="SUPFAM" id="SSF50630">
    <property type="entry name" value="Acid proteases"/>
    <property type="match status" value="1"/>
</dbReference>
<name>A0A804HXI7_MUSAM</name>
<dbReference type="EnsemblPlants" id="Ma01_t23380.1">
    <property type="protein sequence ID" value="Ma01_p23380.1"/>
    <property type="gene ID" value="Ma01_g23380"/>
</dbReference>
<accession>A0A804HXI7</accession>
<proteinExistence type="predicted"/>
<gene>
    <name evidence="4" type="ORF">GSMUA_98800.1</name>
</gene>
<dbReference type="EMBL" id="HG996466">
    <property type="protein sequence ID" value="CAG1860576.1"/>
    <property type="molecule type" value="Genomic_DNA"/>
</dbReference>
<dbReference type="Proteomes" id="UP000012960">
    <property type="component" value="Unplaced"/>
</dbReference>
<evidence type="ECO:0000313" key="4">
    <source>
        <dbReference type="EMBL" id="CAG1860576.1"/>
    </source>
</evidence>
<dbReference type="GO" id="GO:0016787">
    <property type="term" value="F:hydrolase activity"/>
    <property type="evidence" value="ECO:0007669"/>
    <property type="project" value="UniProtKB-KW"/>
</dbReference>
<feature type="domain" description="Retropepsins" evidence="3">
    <location>
        <begin position="67"/>
        <end position="171"/>
    </location>
</feature>
<feature type="coiled-coil region" evidence="2">
    <location>
        <begin position="29"/>
        <end position="56"/>
    </location>
</feature>
<evidence type="ECO:0000313" key="5">
    <source>
        <dbReference type="EnsemblPlants" id="Ma01_p23380.1"/>
    </source>
</evidence>
<keyword evidence="6" id="KW-1185">Reference proteome</keyword>
<evidence type="ECO:0000259" key="3">
    <source>
        <dbReference type="Pfam" id="PF00077"/>
    </source>
</evidence>
<dbReference type="InParanoid" id="A0A804HXI7"/>
<dbReference type="OMA" id="CELEIKT"/>
<sequence length="249" mass="28378">MCSIYYFNKKTPVALAKEIEEAHQQAITIVQENLQLKHLRKEINLLKQKEKTKEAAKPEKAKNILFNLKVQLEIPNAPIIKVNAILDTGATTCCIDEGAIPREALEKNPYLVHFNEITSKTTTDKKLRGGRMMIGDNSFRIPYTYAFPMKLGDDIQMIIGCNFIRAMQGGVRIEGNTITFYKNLTTINTLPYLVLYSTEPQKDEDKLRAQFGSLIEKLKAQGYIGENPLQHWKKNGLMCELEIKTQTLQ</sequence>
<organism evidence="5 6">
    <name type="scientific">Musa acuminata subsp. malaccensis</name>
    <name type="common">Wild banana</name>
    <name type="synonym">Musa malaccensis</name>
    <dbReference type="NCBI Taxonomy" id="214687"/>
    <lineage>
        <taxon>Eukaryota</taxon>
        <taxon>Viridiplantae</taxon>
        <taxon>Streptophyta</taxon>
        <taxon>Embryophyta</taxon>
        <taxon>Tracheophyta</taxon>
        <taxon>Spermatophyta</taxon>
        <taxon>Magnoliopsida</taxon>
        <taxon>Liliopsida</taxon>
        <taxon>Zingiberales</taxon>
        <taxon>Musaceae</taxon>
        <taxon>Musa</taxon>
    </lineage>
</organism>
<keyword evidence="1" id="KW-0378">Hydrolase</keyword>
<dbReference type="AlphaFoldDB" id="A0A804HXI7"/>
<dbReference type="Gene3D" id="2.40.70.10">
    <property type="entry name" value="Acid Proteases"/>
    <property type="match status" value="1"/>
</dbReference>
<reference evidence="5" key="2">
    <citation type="submission" date="2021-05" db="UniProtKB">
        <authorList>
            <consortium name="EnsemblPlants"/>
        </authorList>
    </citation>
    <scope>IDENTIFICATION</scope>
    <source>
        <strain evidence="5">subsp. malaccensis</strain>
    </source>
</reference>
<dbReference type="Pfam" id="PF00077">
    <property type="entry name" value="RVP"/>
    <property type="match status" value="1"/>
</dbReference>
<keyword evidence="2" id="KW-0175">Coiled coil</keyword>
<dbReference type="InterPro" id="IPR018061">
    <property type="entry name" value="Retropepsins"/>
</dbReference>
<dbReference type="Gramene" id="Ma01_t23380.1">
    <property type="protein sequence ID" value="Ma01_p23380.1"/>
    <property type="gene ID" value="Ma01_g23380"/>
</dbReference>
<evidence type="ECO:0000256" key="2">
    <source>
        <dbReference type="SAM" id="Coils"/>
    </source>
</evidence>
<reference evidence="4" key="1">
    <citation type="submission" date="2021-03" db="EMBL/GenBank/DDBJ databases">
        <authorList>
            <consortium name="Genoscope - CEA"/>
            <person name="William W."/>
        </authorList>
    </citation>
    <scope>NUCLEOTIDE SEQUENCE</scope>
    <source>
        <strain evidence="4">Doubled-haploid Pahang</strain>
    </source>
</reference>
<evidence type="ECO:0000313" key="6">
    <source>
        <dbReference type="Proteomes" id="UP000012960"/>
    </source>
</evidence>
<dbReference type="InterPro" id="IPR021109">
    <property type="entry name" value="Peptidase_aspartic_dom_sf"/>
</dbReference>